<sequence>MPTHADLDARSLALHRLVAERLRQDPAAFEHARDTLARWRQSADARVQPYLAAWEAIMAKGLQSTIVVMLEESERAAALRQASPFAGLLSHAERFAALKAWRQEHPHASA</sequence>
<reference evidence="1 2" key="1">
    <citation type="submission" date="2020-07" db="EMBL/GenBank/DDBJ databases">
        <authorList>
            <person name="Maaloum M."/>
        </authorList>
    </citation>
    <scope>NUCLEOTIDE SEQUENCE [LARGE SCALE GENOMIC DNA]</scope>
    <source>
        <strain evidence="1 2">GCS-AN-3</strain>
    </source>
</reference>
<dbReference type="EMBL" id="JACCKX010000001">
    <property type="protein sequence ID" value="NZA02121.1"/>
    <property type="molecule type" value="Genomic_DNA"/>
</dbReference>
<name>A0A853IVN4_9BURK</name>
<evidence type="ECO:0000313" key="2">
    <source>
        <dbReference type="Proteomes" id="UP000589716"/>
    </source>
</evidence>
<organism evidence="1 2">
    <name type="scientific">Ottowia beijingensis</name>
    <dbReference type="NCBI Taxonomy" id="1207057"/>
    <lineage>
        <taxon>Bacteria</taxon>
        <taxon>Pseudomonadati</taxon>
        <taxon>Pseudomonadota</taxon>
        <taxon>Betaproteobacteria</taxon>
        <taxon>Burkholderiales</taxon>
        <taxon>Comamonadaceae</taxon>
        <taxon>Ottowia</taxon>
    </lineage>
</organism>
<accession>A0A853IVN4</accession>
<protein>
    <submittedName>
        <fullName evidence="1">Uncharacterized protein</fullName>
    </submittedName>
</protein>
<dbReference type="AlphaFoldDB" id="A0A853IVN4"/>
<proteinExistence type="predicted"/>
<keyword evidence="2" id="KW-1185">Reference proteome</keyword>
<comment type="caution">
    <text evidence="1">The sequence shown here is derived from an EMBL/GenBank/DDBJ whole genome shotgun (WGS) entry which is preliminary data.</text>
</comment>
<dbReference type="RefSeq" id="WP_180550483.1">
    <property type="nucleotide sequence ID" value="NZ_JACCKX010000001.1"/>
</dbReference>
<dbReference type="Proteomes" id="UP000589716">
    <property type="component" value="Unassembled WGS sequence"/>
</dbReference>
<gene>
    <name evidence="1" type="ORF">H0I39_10830</name>
</gene>
<evidence type="ECO:0000313" key="1">
    <source>
        <dbReference type="EMBL" id="NZA02121.1"/>
    </source>
</evidence>